<organism evidence="8 9">
    <name type="scientific">Macrostomum lignano</name>
    <dbReference type="NCBI Taxonomy" id="282301"/>
    <lineage>
        <taxon>Eukaryota</taxon>
        <taxon>Metazoa</taxon>
        <taxon>Spiralia</taxon>
        <taxon>Lophotrochozoa</taxon>
        <taxon>Platyhelminthes</taxon>
        <taxon>Rhabditophora</taxon>
        <taxon>Macrostomorpha</taxon>
        <taxon>Macrostomida</taxon>
        <taxon>Macrostomidae</taxon>
        <taxon>Macrostomum</taxon>
    </lineage>
</organism>
<proteinExistence type="predicted"/>
<dbReference type="OrthoDB" id="346907at2759"/>
<dbReference type="GO" id="GO:0000422">
    <property type="term" value="P:autophagy of mitochondrion"/>
    <property type="evidence" value="ECO:0007669"/>
    <property type="project" value="TreeGrafter"/>
</dbReference>
<dbReference type="GO" id="GO:0010508">
    <property type="term" value="P:positive regulation of autophagy"/>
    <property type="evidence" value="ECO:0007669"/>
    <property type="project" value="TreeGrafter"/>
</dbReference>
<keyword evidence="3" id="KW-0418">Kinase</keyword>
<protein>
    <recommendedName>
        <fullName evidence="7">Protein kinase domain-containing protein</fullName>
    </recommendedName>
</protein>
<feature type="compositionally biased region" description="Low complexity" evidence="6">
    <location>
        <begin position="319"/>
        <end position="333"/>
    </location>
</feature>
<dbReference type="InterPro" id="IPR011009">
    <property type="entry name" value="Kinase-like_dom_sf"/>
</dbReference>
<dbReference type="Pfam" id="PF21127">
    <property type="entry name" value="ATG1-like_MIT2"/>
    <property type="match status" value="1"/>
</dbReference>
<dbReference type="PANTHER" id="PTHR24348:SF22">
    <property type="entry name" value="NON-SPECIFIC SERINE_THREONINE PROTEIN KINASE"/>
    <property type="match status" value="1"/>
</dbReference>
<dbReference type="Proteomes" id="UP000215902">
    <property type="component" value="Unassembled WGS sequence"/>
</dbReference>
<dbReference type="Gene3D" id="1.10.510.10">
    <property type="entry name" value="Transferase(Phosphotransferase) domain 1"/>
    <property type="match status" value="1"/>
</dbReference>
<dbReference type="InterPro" id="IPR045269">
    <property type="entry name" value="Atg1-like"/>
</dbReference>
<dbReference type="InterPro" id="IPR000719">
    <property type="entry name" value="Prot_kinase_dom"/>
</dbReference>
<feature type="compositionally biased region" description="Low complexity" evidence="6">
    <location>
        <begin position="531"/>
        <end position="542"/>
    </location>
</feature>
<evidence type="ECO:0000256" key="6">
    <source>
        <dbReference type="SAM" id="MobiDB-lite"/>
    </source>
</evidence>
<evidence type="ECO:0000313" key="8">
    <source>
        <dbReference type="EMBL" id="PAA77372.1"/>
    </source>
</evidence>
<sequence length="777" mass="84646">MESVGEFEYSTRELIGHGAFALVYKGRHRVSQHRKVAIKVIQKKNLAKSQNLLSKEIKILKELSTLKHDNVVGLLDCIETGDRVFLVMEYCNGGDLAGYLMDKKTLSEDTIRHFLRQIARAMQALASRQVVHRDMKPHNFLLNWPEPIWTSLENAISPREKYPPAHQISIKIADFGFARFLADGKMAGTLCGSPMYMAPEVLMSWNYDSKADLWSIGTIVYQCLTGTAPFHANTPQALKDFYERNVNLRPRVPPNTSPELTDLLLRILRRNPADRISFEDFYQHQFLSLAPASAVPMPLQRKASQGDNLKLLSASPLSEASPPLLQQQQQLQQQHRRPLPPTPTASSQRQQPRKQPAPAGAPAAEPGHDFVLIGQDGAEEPPVAGAAAAARLFQAASGSGSIERSRNLLRPSPSPSPPPPTGSTATAPAGTAPASAAAAGTVARAVPTSPGDRGSSKDLVAGGFDLAKMSPPQVQFSLERRRRRRGDSGGSGSPASLAGLADVGGFGEASPPPSSLVPFYMAAAAAASAPGNLDASGAAAGDADADDYDDDLDGEAAPELSEETLMSAEHMQTVEKLRFVLTFVDYLTELAQSRSAPLTAASSALGLPSELQRHVEQLLLYSRIQHFLSNAVRLARDQLSRSVLRPTAAVKELLTIMNRHYHQCHIRCKQLQRHTTSVPDAQLQKQLSSDLSAEKLIYQYAVDMFESATLEEAFGELERCFRQYKTARVLLHGLAEIASSQRDHRILTEATQLVEKRLRGLESRGLVQSKQIGGGSP</sequence>
<feature type="binding site" evidence="5">
    <location>
        <position position="39"/>
    </location>
    <ligand>
        <name>ATP</name>
        <dbReference type="ChEBI" id="CHEBI:30616"/>
    </ligand>
</feature>
<reference evidence="8 9" key="1">
    <citation type="submission" date="2017-06" db="EMBL/GenBank/DDBJ databases">
        <title>A platform for efficient transgenesis in Macrostomum lignano, a flatworm model organism for stem cell research.</title>
        <authorList>
            <person name="Berezikov E."/>
        </authorList>
    </citation>
    <scope>NUCLEOTIDE SEQUENCE [LARGE SCALE GENOMIC DNA]</scope>
    <source>
        <strain evidence="8">DV1</strain>
        <tissue evidence="8">Whole organism</tissue>
    </source>
</reference>
<evidence type="ECO:0000256" key="5">
    <source>
        <dbReference type="PROSITE-ProRule" id="PRU10141"/>
    </source>
</evidence>
<dbReference type="GO" id="GO:0004674">
    <property type="term" value="F:protein serine/threonine kinase activity"/>
    <property type="evidence" value="ECO:0007669"/>
    <property type="project" value="InterPro"/>
</dbReference>
<dbReference type="PROSITE" id="PS00107">
    <property type="entry name" value="PROTEIN_KINASE_ATP"/>
    <property type="match status" value="1"/>
</dbReference>
<dbReference type="Pfam" id="PF00069">
    <property type="entry name" value="Pkinase"/>
    <property type="match status" value="1"/>
</dbReference>
<dbReference type="GO" id="GO:0042594">
    <property type="term" value="P:response to starvation"/>
    <property type="evidence" value="ECO:0007669"/>
    <property type="project" value="TreeGrafter"/>
</dbReference>
<dbReference type="InterPro" id="IPR048941">
    <property type="entry name" value="ATG1-like_MIT2"/>
</dbReference>
<dbReference type="SMART" id="SM00220">
    <property type="entry name" value="S_TKc"/>
    <property type="match status" value="1"/>
</dbReference>
<evidence type="ECO:0000256" key="4">
    <source>
        <dbReference type="ARBA" id="ARBA00022840"/>
    </source>
</evidence>
<evidence type="ECO:0000256" key="2">
    <source>
        <dbReference type="ARBA" id="ARBA00022741"/>
    </source>
</evidence>
<evidence type="ECO:0000313" key="9">
    <source>
        <dbReference type="Proteomes" id="UP000215902"/>
    </source>
</evidence>
<keyword evidence="2 5" id="KW-0547">Nucleotide-binding</keyword>
<feature type="region of interest" description="Disordered" evidence="6">
    <location>
        <begin position="398"/>
        <end position="496"/>
    </location>
</feature>
<dbReference type="GO" id="GO:0048675">
    <property type="term" value="P:axon extension"/>
    <property type="evidence" value="ECO:0007669"/>
    <property type="project" value="TreeGrafter"/>
</dbReference>
<dbReference type="InterPro" id="IPR008271">
    <property type="entry name" value="Ser/Thr_kinase_AS"/>
</dbReference>
<dbReference type="AlphaFoldDB" id="A0A267FWM1"/>
<feature type="region of interest" description="Disordered" evidence="6">
    <location>
        <begin position="319"/>
        <end position="375"/>
    </location>
</feature>
<dbReference type="PANTHER" id="PTHR24348">
    <property type="entry name" value="SERINE/THREONINE-PROTEIN KINASE UNC-51-RELATED"/>
    <property type="match status" value="1"/>
</dbReference>
<dbReference type="GO" id="GO:0000045">
    <property type="term" value="P:autophagosome assembly"/>
    <property type="evidence" value="ECO:0007669"/>
    <property type="project" value="TreeGrafter"/>
</dbReference>
<dbReference type="GO" id="GO:0034045">
    <property type="term" value="C:phagophore assembly site membrane"/>
    <property type="evidence" value="ECO:0007669"/>
    <property type="project" value="TreeGrafter"/>
</dbReference>
<dbReference type="PROSITE" id="PS00108">
    <property type="entry name" value="PROTEIN_KINASE_ST"/>
    <property type="match status" value="1"/>
</dbReference>
<dbReference type="Gene3D" id="3.30.200.20">
    <property type="entry name" value="Phosphorylase Kinase, domain 1"/>
    <property type="match status" value="1"/>
</dbReference>
<name>A0A267FWM1_9PLAT</name>
<keyword evidence="9" id="KW-1185">Reference proteome</keyword>
<dbReference type="STRING" id="282301.A0A267FWM1"/>
<evidence type="ECO:0000259" key="7">
    <source>
        <dbReference type="PROSITE" id="PS50011"/>
    </source>
</evidence>
<dbReference type="FunFam" id="1.10.510.10:FF:000493">
    <property type="entry name" value="serine/threonine-protein kinase unc-51 isoform X2"/>
    <property type="match status" value="1"/>
</dbReference>
<feature type="domain" description="Protein kinase" evidence="7">
    <location>
        <begin position="9"/>
        <end position="287"/>
    </location>
</feature>
<feature type="compositionally biased region" description="Acidic residues" evidence="6">
    <location>
        <begin position="543"/>
        <end position="555"/>
    </location>
</feature>
<feature type="region of interest" description="Disordered" evidence="6">
    <location>
        <begin position="531"/>
        <end position="555"/>
    </location>
</feature>
<gene>
    <name evidence="8" type="ORF">BOX15_Mlig006719g1</name>
</gene>
<feature type="compositionally biased region" description="Low complexity" evidence="6">
    <location>
        <begin position="344"/>
        <end position="364"/>
    </location>
</feature>
<dbReference type="GO" id="GO:0005524">
    <property type="term" value="F:ATP binding"/>
    <property type="evidence" value="ECO:0007669"/>
    <property type="project" value="UniProtKB-UniRule"/>
</dbReference>
<dbReference type="PROSITE" id="PS50011">
    <property type="entry name" value="PROTEIN_KINASE_DOM"/>
    <property type="match status" value="1"/>
</dbReference>
<evidence type="ECO:0000256" key="1">
    <source>
        <dbReference type="ARBA" id="ARBA00022679"/>
    </source>
</evidence>
<dbReference type="InterPro" id="IPR017441">
    <property type="entry name" value="Protein_kinase_ATP_BS"/>
</dbReference>
<dbReference type="GO" id="GO:0005829">
    <property type="term" value="C:cytosol"/>
    <property type="evidence" value="ECO:0007669"/>
    <property type="project" value="TreeGrafter"/>
</dbReference>
<dbReference type="EMBL" id="NIVC01000746">
    <property type="protein sequence ID" value="PAA77372.1"/>
    <property type="molecule type" value="Genomic_DNA"/>
</dbReference>
<keyword evidence="1" id="KW-0808">Transferase</keyword>
<dbReference type="SUPFAM" id="SSF56112">
    <property type="entry name" value="Protein kinase-like (PK-like)"/>
    <property type="match status" value="1"/>
</dbReference>
<comment type="caution">
    <text evidence="8">The sequence shown here is derived from an EMBL/GenBank/DDBJ whole genome shotgun (WGS) entry which is preliminary data.</text>
</comment>
<dbReference type="GO" id="GO:0005776">
    <property type="term" value="C:autophagosome"/>
    <property type="evidence" value="ECO:0007669"/>
    <property type="project" value="TreeGrafter"/>
</dbReference>
<accession>A0A267FWM1</accession>
<keyword evidence="4 5" id="KW-0067">ATP-binding</keyword>
<dbReference type="GO" id="GO:0061709">
    <property type="term" value="P:reticulophagy"/>
    <property type="evidence" value="ECO:0007669"/>
    <property type="project" value="TreeGrafter"/>
</dbReference>
<dbReference type="FunFam" id="3.30.200.20:FF:000149">
    <property type="entry name" value="serine/threonine-protein kinase unc-51 isoform X1"/>
    <property type="match status" value="1"/>
</dbReference>
<evidence type="ECO:0000256" key="3">
    <source>
        <dbReference type="ARBA" id="ARBA00022777"/>
    </source>
</evidence>
<feature type="compositionally biased region" description="Low complexity" evidence="6">
    <location>
        <begin position="422"/>
        <end position="441"/>
    </location>
</feature>
<feature type="compositionally biased region" description="Pro residues" evidence="6">
    <location>
        <begin position="412"/>
        <end position="421"/>
    </location>
</feature>
<dbReference type="GO" id="GO:0034727">
    <property type="term" value="P:piecemeal microautophagy of the nucleus"/>
    <property type="evidence" value="ECO:0007669"/>
    <property type="project" value="TreeGrafter"/>
</dbReference>